<evidence type="ECO:0000313" key="1">
    <source>
        <dbReference type="EMBL" id="ESA07550.1"/>
    </source>
</evidence>
<protein>
    <submittedName>
        <fullName evidence="1">Uncharacterized protein</fullName>
    </submittedName>
</protein>
<sequence>MNRLNVCLAVLWRCRILNDNDLGMKLCNIRYISVGNVCGFETRTQAVLYIFDVRCFIWLSRTYNKHFC</sequence>
<accession>U9THF8</accession>
<dbReference type="AlphaFoldDB" id="U9THF8"/>
<reference evidence="1" key="1">
    <citation type="submission" date="2013-07" db="EMBL/GenBank/DDBJ databases">
        <title>The genome of an arbuscular mycorrhizal fungus provides insights into the evolution of the oldest plant symbiosis.</title>
        <authorList>
            <consortium name="DOE Joint Genome Institute"/>
            <person name="Tisserant E."/>
            <person name="Malbreil M."/>
            <person name="Kuo A."/>
            <person name="Kohler A."/>
            <person name="Symeonidi A."/>
            <person name="Balestrini R."/>
            <person name="Charron P."/>
            <person name="Duensing N."/>
            <person name="Frei-dit-Frey N."/>
            <person name="Gianinazzi-Pearson V."/>
            <person name="Gilbert B."/>
            <person name="Handa Y."/>
            <person name="Hijri M."/>
            <person name="Kaul R."/>
            <person name="Kawaguchi M."/>
            <person name="Krajinski F."/>
            <person name="Lammers P."/>
            <person name="Lapierre D."/>
            <person name="Masclaux F.G."/>
            <person name="Murat C."/>
            <person name="Morin E."/>
            <person name="Ndikumana S."/>
            <person name="Pagni M."/>
            <person name="Petitpierre D."/>
            <person name="Requena N."/>
            <person name="Rosikiewicz P."/>
            <person name="Riley R."/>
            <person name="Saito K."/>
            <person name="San Clemente H."/>
            <person name="Shapiro H."/>
            <person name="van Tuinen D."/>
            <person name="Becard G."/>
            <person name="Bonfante P."/>
            <person name="Paszkowski U."/>
            <person name="Shachar-Hill Y."/>
            <person name="Young J.P."/>
            <person name="Sanders I.R."/>
            <person name="Henrissat B."/>
            <person name="Rensing S.A."/>
            <person name="Grigoriev I.V."/>
            <person name="Corradi N."/>
            <person name="Roux C."/>
            <person name="Martin F."/>
        </authorList>
    </citation>
    <scope>NUCLEOTIDE SEQUENCE</scope>
    <source>
        <strain evidence="1">DAOM 197198</strain>
    </source>
</reference>
<name>U9THF8_RHIID</name>
<dbReference type="HOGENOM" id="CLU_2795244_0_0_1"/>
<dbReference type="EMBL" id="KI290189">
    <property type="protein sequence ID" value="ESA07550.1"/>
    <property type="molecule type" value="Genomic_DNA"/>
</dbReference>
<organism evidence="1">
    <name type="scientific">Rhizophagus irregularis (strain DAOM 181602 / DAOM 197198 / MUCL 43194)</name>
    <name type="common">Arbuscular mycorrhizal fungus</name>
    <name type="synonym">Glomus intraradices</name>
    <dbReference type="NCBI Taxonomy" id="747089"/>
    <lineage>
        <taxon>Eukaryota</taxon>
        <taxon>Fungi</taxon>
        <taxon>Fungi incertae sedis</taxon>
        <taxon>Mucoromycota</taxon>
        <taxon>Glomeromycotina</taxon>
        <taxon>Glomeromycetes</taxon>
        <taxon>Glomerales</taxon>
        <taxon>Glomeraceae</taxon>
        <taxon>Rhizophagus</taxon>
    </lineage>
</organism>
<gene>
    <name evidence="1" type="ORF">GLOINDRAFT_32733</name>
</gene>
<proteinExistence type="predicted"/>